<sequence>PLNEVRWLSRPFAVSALMRNYKVLAEYCTEQVNGSSDPIHKYCLKKLKDPQYHIALATNDVLGELAELCSFQRSSLTTIEAHQLAKAKISKLYAQYLSESDEVNTLFAAETVDTALIMRFLNGSSRFPEDELKEWAAFDQAALPHADFELVTKYAVVIEKPEVNIHTEILKQYSDFKFVVAERIKTEAIKTFADLVSFSLQEEQLLDVCASFQASSVDCECRFSMMNIIKTESWSRLEVDHLDKLMRIKSYLTAGDKINLDTVYNYWKLDKDRRDK</sequence>
<name>H3ACD3_LATCH</name>
<dbReference type="AlphaFoldDB" id="H3ACD3"/>
<reference evidence="1" key="3">
    <citation type="submission" date="2025-09" db="UniProtKB">
        <authorList>
            <consortium name="Ensembl"/>
        </authorList>
    </citation>
    <scope>IDENTIFICATION</scope>
</reference>
<protein>
    <submittedName>
        <fullName evidence="1">Uncharacterized protein</fullName>
    </submittedName>
</protein>
<dbReference type="SUPFAM" id="SSF53098">
    <property type="entry name" value="Ribonuclease H-like"/>
    <property type="match status" value="1"/>
</dbReference>
<dbReference type="eggNOG" id="ENOG502SNZ0">
    <property type="taxonomic scope" value="Eukaryota"/>
</dbReference>
<dbReference type="InParanoid" id="H3ACD3"/>
<dbReference type="PANTHER" id="PTHR46880:SF8">
    <property type="entry name" value="E3 SUMO-PROTEIN LIGASE KIAA1586"/>
    <property type="match status" value="1"/>
</dbReference>
<dbReference type="GeneTree" id="ENSGT00390000012171"/>
<reference evidence="1" key="2">
    <citation type="submission" date="2025-08" db="UniProtKB">
        <authorList>
            <consortium name="Ensembl"/>
        </authorList>
    </citation>
    <scope>IDENTIFICATION</scope>
</reference>
<evidence type="ECO:0000313" key="2">
    <source>
        <dbReference type="Proteomes" id="UP000008672"/>
    </source>
</evidence>
<dbReference type="Ensembl" id="ENSLACT00000007364.1">
    <property type="protein sequence ID" value="ENSLACP00000007304.1"/>
    <property type="gene ID" value="ENSLACG00000006477.1"/>
</dbReference>
<reference evidence="2" key="1">
    <citation type="submission" date="2011-08" db="EMBL/GenBank/DDBJ databases">
        <title>The draft genome of Latimeria chalumnae.</title>
        <authorList>
            <person name="Di Palma F."/>
            <person name="Alfoldi J."/>
            <person name="Johnson J."/>
            <person name="Berlin A."/>
            <person name="Gnerre S."/>
            <person name="Jaffe D."/>
            <person name="MacCallum I."/>
            <person name="Young S."/>
            <person name="Walker B.J."/>
            <person name="Lander E."/>
            <person name="Lindblad-Toh K."/>
        </authorList>
    </citation>
    <scope>NUCLEOTIDE SEQUENCE [LARGE SCALE GENOMIC DNA]</scope>
    <source>
        <strain evidence="2">Wild caught</strain>
    </source>
</reference>
<dbReference type="InterPro" id="IPR012337">
    <property type="entry name" value="RNaseH-like_sf"/>
</dbReference>
<evidence type="ECO:0000313" key="1">
    <source>
        <dbReference type="Ensembl" id="ENSLACP00000007304.1"/>
    </source>
</evidence>
<dbReference type="HOGENOM" id="CLU_974983_0_0_1"/>
<dbReference type="PANTHER" id="PTHR46880">
    <property type="entry name" value="RAS-ASSOCIATING DOMAIN-CONTAINING PROTEIN"/>
    <property type="match status" value="1"/>
</dbReference>
<keyword evidence="2" id="KW-1185">Reference proteome</keyword>
<dbReference type="Proteomes" id="UP000008672">
    <property type="component" value="Unassembled WGS sequence"/>
</dbReference>
<proteinExistence type="predicted"/>
<dbReference type="EMBL" id="AFYH01203575">
    <property type="status" value="NOT_ANNOTATED_CDS"/>
    <property type="molecule type" value="Genomic_DNA"/>
</dbReference>
<accession>H3ACD3</accession>
<organism evidence="1 2">
    <name type="scientific">Latimeria chalumnae</name>
    <name type="common">Coelacanth</name>
    <dbReference type="NCBI Taxonomy" id="7897"/>
    <lineage>
        <taxon>Eukaryota</taxon>
        <taxon>Metazoa</taxon>
        <taxon>Chordata</taxon>
        <taxon>Craniata</taxon>
        <taxon>Vertebrata</taxon>
        <taxon>Euteleostomi</taxon>
        <taxon>Coelacanthiformes</taxon>
        <taxon>Coelacanthidae</taxon>
        <taxon>Latimeria</taxon>
    </lineage>
</organism>